<evidence type="ECO:0000313" key="2">
    <source>
        <dbReference type="EMBL" id="CAA2628388.1"/>
    </source>
</evidence>
<feature type="compositionally biased region" description="Basic residues" evidence="1">
    <location>
        <begin position="1"/>
        <end position="21"/>
    </location>
</feature>
<dbReference type="Proteomes" id="UP001189122">
    <property type="component" value="Unassembled WGS sequence"/>
</dbReference>
<dbReference type="AlphaFoldDB" id="A0A7I8JBQ4"/>
<feature type="region of interest" description="Disordered" evidence="1">
    <location>
        <begin position="1"/>
        <end position="63"/>
    </location>
</feature>
<evidence type="ECO:0000313" key="3">
    <source>
        <dbReference type="Proteomes" id="UP001189122"/>
    </source>
</evidence>
<dbReference type="EMBL" id="CACRZD030000011">
    <property type="protein sequence ID" value="CAA6667636.1"/>
    <property type="molecule type" value="Genomic_DNA"/>
</dbReference>
<feature type="compositionally biased region" description="Basic and acidic residues" evidence="1">
    <location>
        <begin position="22"/>
        <end position="32"/>
    </location>
</feature>
<name>A0A7I8JBQ4_SPIIN</name>
<gene>
    <name evidence="2" type="ORF">SI7747_11014030</name>
</gene>
<proteinExistence type="predicted"/>
<organism evidence="2">
    <name type="scientific">Spirodela intermedia</name>
    <name type="common">Intermediate duckweed</name>
    <dbReference type="NCBI Taxonomy" id="51605"/>
    <lineage>
        <taxon>Eukaryota</taxon>
        <taxon>Viridiplantae</taxon>
        <taxon>Streptophyta</taxon>
        <taxon>Embryophyta</taxon>
        <taxon>Tracheophyta</taxon>
        <taxon>Spermatophyta</taxon>
        <taxon>Magnoliopsida</taxon>
        <taxon>Liliopsida</taxon>
        <taxon>Araceae</taxon>
        <taxon>Lemnoideae</taxon>
        <taxon>Spirodela</taxon>
    </lineage>
</organism>
<dbReference type="EMBL" id="LR743598">
    <property type="protein sequence ID" value="CAA2628388.1"/>
    <property type="molecule type" value="Genomic_DNA"/>
</dbReference>
<keyword evidence="3" id="KW-1185">Reference proteome</keyword>
<protein>
    <submittedName>
        <fullName evidence="2">Uncharacterized protein</fullName>
    </submittedName>
</protein>
<sequence length="63" mass="6969">MASRPRSSRRGRRGVRGRRRDRQLARGDRGDLWRGPGGCEGWEEGRVAGCGGPGDLPRRPLSL</sequence>
<accession>A0A7I8JBQ4</accession>
<evidence type="ECO:0000256" key="1">
    <source>
        <dbReference type="SAM" id="MobiDB-lite"/>
    </source>
</evidence>
<reference evidence="2 3" key="1">
    <citation type="submission" date="2019-12" db="EMBL/GenBank/DDBJ databases">
        <authorList>
            <person name="Scholz U."/>
            <person name="Mascher M."/>
            <person name="Fiebig A."/>
        </authorList>
    </citation>
    <scope>NUCLEOTIDE SEQUENCE</scope>
</reference>